<dbReference type="EMBL" id="JACJVR010000044">
    <property type="protein sequence ID" value="MBB6692036.1"/>
    <property type="molecule type" value="Genomic_DNA"/>
</dbReference>
<sequence>MIPFENSLPYDIQMNDVYAAECPFCGQSHVRLPLKPEDVEELRGAGRKRSVVFPCCHTRVQLVDADGDYLLADKPVGRARTRS</sequence>
<dbReference type="AlphaFoldDB" id="A0A841TUS9"/>
<protein>
    <submittedName>
        <fullName evidence="1">Uncharacterized protein</fullName>
    </submittedName>
</protein>
<proteinExistence type="predicted"/>
<evidence type="ECO:0000313" key="1">
    <source>
        <dbReference type="EMBL" id="MBB6692036.1"/>
    </source>
</evidence>
<organism evidence="1 2">
    <name type="scientific">Cohnella xylanilytica</name>
    <dbReference type="NCBI Taxonomy" id="557555"/>
    <lineage>
        <taxon>Bacteria</taxon>
        <taxon>Bacillati</taxon>
        <taxon>Bacillota</taxon>
        <taxon>Bacilli</taxon>
        <taxon>Bacillales</taxon>
        <taxon>Paenibacillaceae</taxon>
        <taxon>Cohnella</taxon>
    </lineage>
</organism>
<dbReference type="RefSeq" id="WP_185136025.1">
    <property type="nucleotide sequence ID" value="NZ_BORM01000003.1"/>
</dbReference>
<accession>A0A841TUS9</accession>
<gene>
    <name evidence="1" type="ORF">H7B90_11555</name>
</gene>
<name>A0A841TUS9_9BACL</name>
<dbReference type="Proteomes" id="UP000553776">
    <property type="component" value="Unassembled WGS sequence"/>
</dbReference>
<comment type="caution">
    <text evidence="1">The sequence shown here is derived from an EMBL/GenBank/DDBJ whole genome shotgun (WGS) entry which is preliminary data.</text>
</comment>
<reference evidence="1 2" key="1">
    <citation type="submission" date="2020-08" db="EMBL/GenBank/DDBJ databases">
        <title>Cohnella phylogeny.</title>
        <authorList>
            <person name="Dunlap C."/>
        </authorList>
    </citation>
    <scope>NUCLEOTIDE SEQUENCE [LARGE SCALE GENOMIC DNA]</scope>
    <source>
        <strain evidence="1 2">DSM 25239</strain>
    </source>
</reference>
<keyword evidence="2" id="KW-1185">Reference proteome</keyword>
<evidence type="ECO:0000313" key="2">
    <source>
        <dbReference type="Proteomes" id="UP000553776"/>
    </source>
</evidence>